<organism evidence="1">
    <name type="scientific">Streptomyces sp. R28</name>
    <dbReference type="NCBI Taxonomy" id="3238628"/>
    <lineage>
        <taxon>Bacteria</taxon>
        <taxon>Bacillati</taxon>
        <taxon>Actinomycetota</taxon>
        <taxon>Actinomycetes</taxon>
        <taxon>Kitasatosporales</taxon>
        <taxon>Streptomycetaceae</taxon>
        <taxon>Streptomyces</taxon>
    </lineage>
</organism>
<dbReference type="AlphaFoldDB" id="A0AB39QAB4"/>
<name>A0AB39QAB4_9ACTN</name>
<evidence type="ECO:0008006" key="2">
    <source>
        <dbReference type="Google" id="ProtNLM"/>
    </source>
</evidence>
<sequence length="158" mass="16871">MRDAAHKTSRDRAVDVVRGYANQDAIAVQEALDGLDAGNWTEVYAVLSGLLRSTISIMELSGKRCELGQLVRRSDEVAAAAPPHHEFAVAEATRAWARGDQSAMRALSGQDLPGAVHMTAVGAAVLGLELWGRTGFLEVLNELHQTVTALVNDRPSGV</sequence>
<reference evidence="1" key="1">
    <citation type="submission" date="2024-07" db="EMBL/GenBank/DDBJ databases">
        <authorList>
            <person name="Yu S.T."/>
        </authorList>
    </citation>
    <scope>NUCLEOTIDE SEQUENCE</scope>
    <source>
        <strain evidence="1">R28</strain>
    </source>
</reference>
<gene>
    <name evidence="1" type="ORF">AB5J49_35930</name>
</gene>
<accession>A0AB39QAB4</accession>
<dbReference type="RefSeq" id="WP_369173016.1">
    <property type="nucleotide sequence ID" value="NZ_CP163439.1"/>
</dbReference>
<dbReference type="EMBL" id="CP163439">
    <property type="protein sequence ID" value="XDQ38318.1"/>
    <property type="molecule type" value="Genomic_DNA"/>
</dbReference>
<proteinExistence type="predicted"/>
<protein>
    <recommendedName>
        <fullName evidence="2">TetR family transcriptional regulator</fullName>
    </recommendedName>
</protein>
<evidence type="ECO:0000313" key="1">
    <source>
        <dbReference type="EMBL" id="XDQ38318.1"/>
    </source>
</evidence>